<dbReference type="Pfam" id="PF11667">
    <property type="entry name" value="DUF3267"/>
    <property type="match status" value="1"/>
</dbReference>
<organism evidence="2 3">
    <name type="scientific">Mongoliitalea lutea</name>
    <dbReference type="NCBI Taxonomy" id="849756"/>
    <lineage>
        <taxon>Bacteria</taxon>
        <taxon>Pseudomonadati</taxon>
        <taxon>Bacteroidota</taxon>
        <taxon>Cytophagia</taxon>
        <taxon>Cytophagales</taxon>
        <taxon>Cyclobacteriaceae</taxon>
        <taxon>Mongoliitalea</taxon>
    </lineage>
</organism>
<sequence>MVQKFSEAIQIKPEDLTKAGYSLYEKLEHDELIPFVKKSLHKWSLISIFFYGVNLGLFVLVVVYAWNAISKHDIAIGDLIFYYSFGFTVCLILIPIHESIHVMAYKWLGAKETSLDYNLKKFYFMALANNFVANRKEFTMVALMPFTLISCFLILLLLFVDHYWQLTILSTWLLHSAMCSGDFGIVNFFHIHKSKHMVTYDDTLNKVSFFFIKKTRTNE</sequence>
<comment type="caution">
    <text evidence="2">The sequence shown here is derived from an EMBL/GenBank/DDBJ whole genome shotgun (WGS) entry which is preliminary data.</text>
</comment>
<name>A0A8J3G614_9BACT</name>
<keyword evidence="1" id="KW-1133">Transmembrane helix</keyword>
<dbReference type="InterPro" id="IPR021683">
    <property type="entry name" value="DUF3267"/>
</dbReference>
<evidence type="ECO:0000313" key="2">
    <source>
        <dbReference type="EMBL" id="GHB40767.1"/>
    </source>
</evidence>
<evidence type="ECO:0008006" key="4">
    <source>
        <dbReference type="Google" id="ProtNLM"/>
    </source>
</evidence>
<feature type="transmembrane region" description="Helical" evidence="1">
    <location>
        <begin position="172"/>
        <end position="191"/>
    </location>
</feature>
<feature type="transmembrane region" description="Helical" evidence="1">
    <location>
        <begin position="45"/>
        <end position="67"/>
    </location>
</feature>
<dbReference type="AlphaFoldDB" id="A0A8J3G614"/>
<feature type="transmembrane region" description="Helical" evidence="1">
    <location>
        <begin position="79"/>
        <end position="96"/>
    </location>
</feature>
<gene>
    <name evidence="2" type="ORF">GCM10008106_22350</name>
</gene>
<keyword evidence="1" id="KW-0472">Membrane</keyword>
<proteinExistence type="predicted"/>
<protein>
    <recommendedName>
        <fullName evidence="4">Zincin peptidase</fullName>
    </recommendedName>
</protein>
<reference evidence="2" key="2">
    <citation type="submission" date="2020-09" db="EMBL/GenBank/DDBJ databases">
        <authorList>
            <person name="Sun Q."/>
            <person name="Kim S."/>
        </authorList>
    </citation>
    <scope>NUCLEOTIDE SEQUENCE</scope>
    <source>
        <strain evidence="2">KCTC 23224</strain>
    </source>
</reference>
<keyword evidence="3" id="KW-1185">Reference proteome</keyword>
<reference evidence="2" key="1">
    <citation type="journal article" date="2014" name="Int. J. Syst. Evol. Microbiol.">
        <title>Complete genome sequence of Corynebacterium casei LMG S-19264T (=DSM 44701T), isolated from a smear-ripened cheese.</title>
        <authorList>
            <consortium name="US DOE Joint Genome Institute (JGI-PGF)"/>
            <person name="Walter F."/>
            <person name="Albersmeier A."/>
            <person name="Kalinowski J."/>
            <person name="Ruckert C."/>
        </authorList>
    </citation>
    <scope>NUCLEOTIDE SEQUENCE</scope>
    <source>
        <strain evidence="2">KCTC 23224</strain>
    </source>
</reference>
<evidence type="ECO:0000313" key="3">
    <source>
        <dbReference type="Proteomes" id="UP000642809"/>
    </source>
</evidence>
<dbReference type="RefSeq" id="WP_229800600.1">
    <property type="nucleotide sequence ID" value="NZ_BMYF01000013.1"/>
</dbReference>
<accession>A0A8J3G614</accession>
<evidence type="ECO:0000256" key="1">
    <source>
        <dbReference type="SAM" id="Phobius"/>
    </source>
</evidence>
<feature type="transmembrane region" description="Helical" evidence="1">
    <location>
        <begin position="138"/>
        <end position="160"/>
    </location>
</feature>
<keyword evidence="1" id="KW-0812">Transmembrane</keyword>
<dbReference type="Proteomes" id="UP000642809">
    <property type="component" value="Unassembled WGS sequence"/>
</dbReference>
<dbReference type="EMBL" id="BMYF01000013">
    <property type="protein sequence ID" value="GHB40767.1"/>
    <property type="molecule type" value="Genomic_DNA"/>
</dbReference>